<keyword evidence="8" id="KW-1185">Reference proteome</keyword>
<keyword evidence="4" id="KW-0238">DNA-binding</keyword>
<dbReference type="SUPFAM" id="SSF53383">
    <property type="entry name" value="PLP-dependent transferases"/>
    <property type="match status" value="1"/>
</dbReference>
<evidence type="ECO:0000256" key="2">
    <source>
        <dbReference type="ARBA" id="ARBA00022898"/>
    </source>
</evidence>
<dbReference type="InterPro" id="IPR000524">
    <property type="entry name" value="Tscrpt_reg_HTH_GntR"/>
</dbReference>
<dbReference type="InterPro" id="IPR015424">
    <property type="entry name" value="PyrdxlP-dep_Trfase"/>
</dbReference>
<proteinExistence type="inferred from homology"/>
<keyword evidence="2" id="KW-0663">Pyridoxal phosphate</keyword>
<evidence type="ECO:0000256" key="1">
    <source>
        <dbReference type="ARBA" id="ARBA00005384"/>
    </source>
</evidence>
<evidence type="ECO:0000256" key="3">
    <source>
        <dbReference type="ARBA" id="ARBA00023015"/>
    </source>
</evidence>
<comment type="caution">
    <text evidence="7">The sequence shown here is derived from an EMBL/GenBank/DDBJ whole genome shotgun (WGS) entry which is preliminary data.</text>
</comment>
<sequence length="455" mass="48389">MPPDSTALSAEMIASRTQEASAAGIAAAVAQLIRSGEAPTGTQLPKVRDLAQILHVSSATVSAAWKTLRSRGYVEGVGRQGAWISSAAPIVGPRRFDHISSYWPEGTADLTYATPDQTLLPALPRALEFAVAEDPALHSYSRQAITPALERAAESVWPFPARHWLAVSGGYDGLLLLLQGLTSPGVRVAVADPASPRTLDILDRCGVRPVPVATDANGPLPDSADEVLSAGAHIFIYEPRCSSLLGASMTHTRRQELAEILSRHDTTIIEDDGSGDISQQKLLSLGELLPDKTVLIRSFSKSHGPDLRIGIIGSCIPRPVELARDTLHYGAGWVSRILQDTLAFLLSDDESIGMVAKARAEYASRRSALAAALAGLDVTPLSHDGLVMAVPVRDDAGAQLVLAAHRYAVASSELTRIKRQQPFIRITVGKLRGDRVENAAKALAVASQAPNPHMP</sequence>
<comment type="similarity">
    <text evidence="1">In the C-terminal section; belongs to the class-I pyridoxal-phosphate-dependent aminotransferase family.</text>
</comment>
<dbReference type="InterPro" id="IPR036388">
    <property type="entry name" value="WH-like_DNA-bd_sf"/>
</dbReference>
<dbReference type="Gene3D" id="1.10.10.10">
    <property type="entry name" value="Winged helix-like DNA-binding domain superfamily/Winged helix DNA-binding domain"/>
    <property type="match status" value="1"/>
</dbReference>
<keyword evidence="3" id="KW-0805">Transcription regulation</keyword>
<evidence type="ECO:0000313" key="7">
    <source>
        <dbReference type="EMBL" id="MFB9776561.1"/>
    </source>
</evidence>
<feature type="domain" description="HTH gntR-type" evidence="6">
    <location>
        <begin position="19"/>
        <end position="87"/>
    </location>
</feature>
<dbReference type="Pfam" id="PF00392">
    <property type="entry name" value="GntR"/>
    <property type="match status" value="1"/>
</dbReference>
<dbReference type="InterPro" id="IPR036390">
    <property type="entry name" value="WH_DNA-bd_sf"/>
</dbReference>
<gene>
    <name evidence="7" type="ORF">ACFFN1_09125</name>
</gene>
<evidence type="ECO:0000259" key="6">
    <source>
        <dbReference type="PROSITE" id="PS50949"/>
    </source>
</evidence>
<protein>
    <submittedName>
        <fullName evidence="7">GntR family transcriptional regulator</fullName>
    </submittedName>
</protein>
<keyword evidence="5" id="KW-0804">Transcription</keyword>
<dbReference type="InterPro" id="IPR015421">
    <property type="entry name" value="PyrdxlP-dep_Trfase_major"/>
</dbReference>
<reference evidence="7 8" key="1">
    <citation type="submission" date="2024-09" db="EMBL/GenBank/DDBJ databases">
        <authorList>
            <person name="Sun Q."/>
            <person name="Mori K."/>
        </authorList>
    </citation>
    <scope>NUCLEOTIDE SEQUENCE [LARGE SCALE GENOMIC DNA]</scope>
    <source>
        <strain evidence="7 8">JCM 11683</strain>
    </source>
</reference>
<organism evidence="7 8">
    <name type="scientific">Brevibacterium otitidis</name>
    <dbReference type="NCBI Taxonomy" id="53364"/>
    <lineage>
        <taxon>Bacteria</taxon>
        <taxon>Bacillati</taxon>
        <taxon>Actinomycetota</taxon>
        <taxon>Actinomycetes</taxon>
        <taxon>Micrococcales</taxon>
        <taxon>Brevibacteriaceae</taxon>
        <taxon>Brevibacterium</taxon>
    </lineage>
</organism>
<evidence type="ECO:0000256" key="5">
    <source>
        <dbReference type="ARBA" id="ARBA00023163"/>
    </source>
</evidence>
<dbReference type="Proteomes" id="UP001589707">
    <property type="component" value="Unassembled WGS sequence"/>
</dbReference>
<accession>A0ABV5X294</accession>
<name>A0ABV5X294_9MICO</name>
<dbReference type="InterPro" id="IPR051446">
    <property type="entry name" value="HTH_trans_reg/aminotransferase"/>
</dbReference>
<dbReference type="EMBL" id="JBHMAU010000057">
    <property type="protein sequence ID" value="MFB9776561.1"/>
    <property type="molecule type" value="Genomic_DNA"/>
</dbReference>
<dbReference type="SMART" id="SM00345">
    <property type="entry name" value="HTH_GNTR"/>
    <property type="match status" value="1"/>
</dbReference>
<dbReference type="PANTHER" id="PTHR46577">
    <property type="entry name" value="HTH-TYPE TRANSCRIPTIONAL REGULATORY PROTEIN GABR"/>
    <property type="match status" value="1"/>
</dbReference>
<evidence type="ECO:0000256" key="4">
    <source>
        <dbReference type="ARBA" id="ARBA00023125"/>
    </source>
</evidence>
<dbReference type="Gene3D" id="3.40.640.10">
    <property type="entry name" value="Type I PLP-dependent aspartate aminotransferase-like (Major domain)"/>
    <property type="match status" value="1"/>
</dbReference>
<dbReference type="PROSITE" id="PS50949">
    <property type="entry name" value="HTH_GNTR"/>
    <property type="match status" value="1"/>
</dbReference>
<dbReference type="SUPFAM" id="SSF46785">
    <property type="entry name" value="Winged helix' DNA-binding domain"/>
    <property type="match status" value="1"/>
</dbReference>
<evidence type="ECO:0000313" key="8">
    <source>
        <dbReference type="Proteomes" id="UP001589707"/>
    </source>
</evidence>
<dbReference type="PANTHER" id="PTHR46577:SF1">
    <property type="entry name" value="HTH-TYPE TRANSCRIPTIONAL REGULATORY PROTEIN GABR"/>
    <property type="match status" value="1"/>
</dbReference>
<dbReference type="RefSeq" id="WP_376840393.1">
    <property type="nucleotide sequence ID" value="NZ_JBHMAU010000057.1"/>
</dbReference>